<keyword evidence="4" id="KW-1185">Reference proteome</keyword>
<dbReference type="Proteomes" id="UP000315037">
    <property type="component" value="Unassembled WGS sequence"/>
</dbReference>
<sequence>MKASSRAAPLPPAPQRPGFTTVPAIPAGPPKPVVIAPPFVPVPTHPPVPPEPVVANPQAGSRIVPLPQANGTSADLRVLFAPNSAALNAQTIEALRKAGHDLAAMPERRIFLRAYAELPGQDVSMPRRLALQRALAVRSLLVSSGVATTRIYPVAYGRPSPQDHDPGDRLDLITQANPPPAVTPVPGEPVHDGQPYDPLLSPVNYSASPLHANAPSARSGHNAGKRSAVTGDVSRKNTRTSSGSSSSSGNAPPSQGASGP</sequence>
<organism evidence="3 4">
    <name type="scientific">Oecophyllibacter saccharovorans</name>
    <dbReference type="NCBI Taxonomy" id="2558360"/>
    <lineage>
        <taxon>Bacteria</taxon>
        <taxon>Pseudomonadati</taxon>
        <taxon>Pseudomonadota</taxon>
        <taxon>Alphaproteobacteria</taxon>
        <taxon>Acetobacterales</taxon>
        <taxon>Acetobacteraceae</taxon>
        <taxon>Oecophyllibacter</taxon>
    </lineage>
</organism>
<dbReference type="InterPro" id="IPR006665">
    <property type="entry name" value="OmpA-like"/>
</dbReference>
<feature type="compositionally biased region" description="Basic and acidic residues" evidence="1">
    <location>
        <begin position="161"/>
        <end position="171"/>
    </location>
</feature>
<feature type="region of interest" description="Disordered" evidence="1">
    <location>
        <begin position="155"/>
        <end position="260"/>
    </location>
</feature>
<name>A0A506UR86_9PROT</name>
<evidence type="ECO:0000313" key="3">
    <source>
        <dbReference type="EMBL" id="TPW35854.1"/>
    </source>
</evidence>
<comment type="caution">
    <text evidence="3">The sequence shown here is derived from an EMBL/GenBank/DDBJ whole genome shotgun (WGS) entry which is preliminary data.</text>
</comment>
<feature type="region of interest" description="Disordered" evidence="1">
    <location>
        <begin position="1"/>
        <end position="25"/>
    </location>
</feature>
<gene>
    <name evidence="3" type="ORF">E3202_02710</name>
</gene>
<dbReference type="Pfam" id="PF00691">
    <property type="entry name" value="OmpA"/>
    <property type="match status" value="1"/>
</dbReference>
<reference evidence="3 4" key="1">
    <citation type="submission" date="2019-03" db="EMBL/GenBank/DDBJ databases">
        <title>The complete genome sequence of Neokomagataea sp. Jb2 NBRC113641.</title>
        <authorList>
            <person name="Chua K.-O."/>
            <person name="Chan K.-G."/>
            <person name="See-Too W.-S."/>
        </authorList>
    </citation>
    <scope>NUCLEOTIDE SEQUENCE [LARGE SCALE GENOMIC DNA]</scope>
    <source>
        <strain evidence="3 4">Jb2</strain>
    </source>
</reference>
<evidence type="ECO:0000259" key="2">
    <source>
        <dbReference type="Pfam" id="PF00691"/>
    </source>
</evidence>
<proteinExistence type="predicted"/>
<dbReference type="Gene3D" id="3.30.1330.60">
    <property type="entry name" value="OmpA-like domain"/>
    <property type="match status" value="1"/>
</dbReference>
<feature type="compositionally biased region" description="Pro residues" evidence="1">
    <location>
        <begin position="177"/>
        <end position="187"/>
    </location>
</feature>
<dbReference type="RefSeq" id="WP_165599403.1">
    <property type="nucleotide sequence ID" value="NZ_SORY01000002.1"/>
</dbReference>
<feature type="domain" description="OmpA-like" evidence="2">
    <location>
        <begin position="79"/>
        <end position="165"/>
    </location>
</feature>
<protein>
    <recommendedName>
        <fullName evidence="2">OmpA-like domain-containing protein</fullName>
    </recommendedName>
</protein>
<dbReference type="AlphaFoldDB" id="A0A506UR86"/>
<evidence type="ECO:0000256" key="1">
    <source>
        <dbReference type="SAM" id="MobiDB-lite"/>
    </source>
</evidence>
<dbReference type="InterPro" id="IPR036737">
    <property type="entry name" value="OmpA-like_sf"/>
</dbReference>
<dbReference type="SUPFAM" id="SSF103088">
    <property type="entry name" value="OmpA-like"/>
    <property type="match status" value="1"/>
</dbReference>
<feature type="compositionally biased region" description="Low complexity" evidence="1">
    <location>
        <begin position="241"/>
        <end position="260"/>
    </location>
</feature>
<evidence type="ECO:0000313" key="4">
    <source>
        <dbReference type="Proteomes" id="UP000315037"/>
    </source>
</evidence>
<dbReference type="EMBL" id="SORZ01000001">
    <property type="protein sequence ID" value="TPW35854.1"/>
    <property type="molecule type" value="Genomic_DNA"/>
</dbReference>
<accession>A0A506UR86</accession>